<accession>A0A132NNL9</accession>
<name>A0A132NNL9_GIAIN</name>
<feature type="region of interest" description="Disordered" evidence="1">
    <location>
        <begin position="44"/>
        <end position="65"/>
    </location>
</feature>
<dbReference type="Proteomes" id="UP000070089">
    <property type="component" value="Unassembled WGS sequence"/>
</dbReference>
<dbReference type="EMBL" id="JXTI01000163">
    <property type="protein sequence ID" value="KWX11695.1"/>
    <property type="molecule type" value="Genomic_DNA"/>
</dbReference>
<evidence type="ECO:0000256" key="1">
    <source>
        <dbReference type="SAM" id="MobiDB-lite"/>
    </source>
</evidence>
<evidence type="ECO:0000313" key="2">
    <source>
        <dbReference type="EMBL" id="KWX11695.1"/>
    </source>
</evidence>
<dbReference type="AlphaFoldDB" id="A0A132NNL9"/>
<proteinExistence type="predicted"/>
<dbReference type="VEuPathDB" id="GiardiaDB:QR46_4353"/>
<comment type="caution">
    <text evidence="2">The sequence shown here is derived from an EMBL/GenBank/DDBJ whole genome shotgun (WGS) entry which is preliminary data.</text>
</comment>
<protein>
    <submittedName>
        <fullName evidence="2">Uncharacterized protein</fullName>
    </submittedName>
</protein>
<feature type="region of interest" description="Disordered" evidence="1">
    <location>
        <begin position="1"/>
        <end position="24"/>
    </location>
</feature>
<gene>
    <name evidence="2" type="ORF">QR46_4353</name>
</gene>
<organism evidence="2 3">
    <name type="scientific">Giardia duodenalis assemblage B</name>
    <dbReference type="NCBI Taxonomy" id="1394984"/>
    <lineage>
        <taxon>Eukaryota</taxon>
        <taxon>Metamonada</taxon>
        <taxon>Diplomonadida</taxon>
        <taxon>Hexamitidae</taxon>
        <taxon>Giardiinae</taxon>
        <taxon>Giardia</taxon>
    </lineage>
</organism>
<reference evidence="2 3" key="1">
    <citation type="journal article" date="2015" name="Mol. Biochem. Parasitol.">
        <title>Identification of polymorphic genes for use in assemblage B genotyping assays through comparative genomics of multiple assemblage B Giardia duodenalis isolates.</title>
        <authorList>
            <person name="Wielinga C."/>
            <person name="Thompson R.C."/>
            <person name="Monis P."/>
            <person name="Ryan U."/>
        </authorList>
    </citation>
    <scope>NUCLEOTIDE SEQUENCE [LARGE SCALE GENOMIC DNA]</scope>
    <source>
        <strain evidence="2 3">BAH15c1</strain>
    </source>
</reference>
<evidence type="ECO:0000313" key="3">
    <source>
        <dbReference type="Proteomes" id="UP000070089"/>
    </source>
</evidence>
<sequence length="65" mass="6788">MQGQMHPSRARQPEAESGAQQLPRARRPVCLALSGCESPALAEVPGHGGPDRGSWGAHGWGTVVC</sequence>